<keyword evidence="1" id="KW-1185">Reference proteome</keyword>
<evidence type="ECO:0000313" key="2">
    <source>
        <dbReference type="WBParaSite" id="ALUE_0000360401-mRNA-1"/>
    </source>
</evidence>
<dbReference type="WBParaSite" id="ALUE_0000360401-mRNA-1">
    <property type="protein sequence ID" value="ALUE_0000360401-mRNA-1"/>
    <property type="gene ID" value="ALUE_0000360401"/>
</dbReference>
<name>A0A0M3HP51_ASCLU</name>
<accession>A0A0M3HP51</accession>
<dbReference type="Proteomes" id="UP000036681">
    <property type="component" value="Unplaced"/>
</dbReference>
<organism evidence="1 2">
    <name type="scientific">Ascaris lumbricoides</name>
    <name type="common">Giant roundworm</name>
    <dbReference type="NCBI Taxonomy" id="6252"/>
    <lineage>
        <taxon>Eukaryota</taxon>
        <taxon>Metazoa</taxon>
        <taxon>Ecdysozoa</taxon>
        <taxon>Nematoda</taxon>
        <taxon>Chromadorea</taxon>
        <taxon>Rhabditida</taxon>
        <taxon>Spirurina</taxon>
        <taxon>Ascaridomorpha</taxon>
        <taxon>Ascaridoidea</taxon>
        <taxon>Ascarididae</taxon>
        <taxon>Ascaris</taxon>
    </lineage>
</organism>
<protein>
    <submittedName>
        <fullName evidence="2">PPIase cyclophilin-type domain-containing protein</fullName>
    </submittedName>
</protein>
<reference evidence="2" key="1">
    <citation type="submission" date="2017-02" db="UniProtKB">
        <authorList>
            <consortium name="WormBaseParasite"/>
        </authorList>
    </citation>
    <scope>IDENTIFICATION</scope>
</reference>
<evidence type="ECO:0000313" key="1">
    <source>
        <dbReference type="Proteomes" id="UP000036681"/>
    </source>
</evidence>
<sequence length="81" mass="9007">MDVRPREHYGVLRLAGRCKTMDLGTSFFGGLGSNPTFIGACRIEIFARHRGCGKFVRLFDLSRAQLGCGFGEMIERPNTPI</sequence>
<dbReference type="AlphaFoldDB" id="A0A0M3HP51"/>
<proteinExistence type="predicted"/>